<dbReference type="InterPro" id="IPR018165">
    <property type="entry name" value="Ala-tRNA-synth_IIc_core"/>
</dbReference>
<keyword evidence="9" id="KW-0862">Zinc</keyword>
<dbReference type="AlphaFoldDB" id="A0A6J7PKX5"/>
<dbReference type="SUPFAM" id="SSF101353">
    <property type="entry name" value="Putative anticodon-binding domain of alanyl-tRNA synthetase (AlaRS)"/>
    <property type="match status" value="1"/>
</dbReference>
<comment type="cofactor">
    <cofactor evidence="1">
        <name>Zn(2+)</name>
        <dbReference type="ChEBI" id="CHEBI:29105"/>
    </cofactor>
</comment>
<evidence type="ECO:0000256" key="6">
    <source>
        <dbReference type="ARBA" id="ARBA00022598"/>
    </source>
</evidence>
<accession>A0A6J7PKX5</accession>
<dbReference type="PRINTS" id="PR00980">
    <property type="entry name" value="TRNASYNTHALA"/>
</dbReference>
<evidence type="ECO:0000256" key="9">
    <source>
        <dbReference type="ARBA" id="ARBA00022833"/>
    </source>
</evidence>
<dbReference type="Gene3D" id="2.40.30.130">
    <property type="match status" value="1"/>
</dbReference>
<keyword evidence="12" id="KW-0648">Protein biosynthesis</keyword>
<dbReference type="InterPro" id="IPR018163">
    <property type="entry name" value="Thr/Ala-tRNA-synth_IIc_edit"/>
</dbReference>
<dbReference type="GO" id="GO:0000049">
    <property type="term" value="F:tRNA binding"/>
    <property type="evidence" value="ECO:0007669"/>
    <property type="project" value="UniProtKB-KW"/>
</dbReference>
<dbReference type="GO" id="GO:0046872">
    <property type="term" value="F:metal ion binding"/>
    <property type="evidence" value="ECO:0007669"/>
    <property type="project" value="UniProtKB-KW"/>
</dbReference>
<dbReference type="SUPFAM" id="SSF55681">
    <property type="entry name" value="Class II aaRS and biotin synthetases"/>
    <property type="match status" value="1"/>
</dbReference>
<organism evidence="15">
    <name type="scientific">freshwater metagenome</name>
    <dbReference type="NCBI Taxonomy" id="449393"/>
    <lineage>
        <taxon>unclassified sequences</taxon>
        <taxon>metagenomes</taxon>
        <taxon>ecological metagenomes</taxon>
    </lineage>
</organism>
<comment type="similarity">
    <text evidence="2">Belongs to the class-II aminoacyl-tRNA synthetase family.</text>
</comment>
<dbReference type="InterPro" id="IPR002318">
    <property type="entry name" value="Ala-tRNA-lgiase_IIc"/>
</dbReference>
<dbReference type="InterPro" id="IPR023033">
    <property type="entry name" value="Ala_tRNA_ligase_euk/bac"/>
</dbReference>
<dbReference type="InterPro" id="IPR018164">
    <property type="entry name" value="Ala-tRNA-synth_IIc_N"/>
</dbReference>
<dbReference type="Pfam" id="PF07973">
    <property type="entry name" value="tRNA_SAD"/>
    <property type="match status" value="1"/>
</dbReference>
<sequence length="883" mass="95744">MSTPSNPFSSTRRPHSANEVRNAFRDFFIAKGHAQVESASLIPHDPTVLFTVAGMVPFKPYFVGDETPPYKRAVSVQKCARAGGKHNDLDDVGRTKRHLVFFEMLGNFSFGDYFKESAIPWSWELVTEVFGFDGDQLWITVHESDDEAEAMWHEQVGVPMSRIQRLGDKDNFWQMGDTGPCGPCSEIHIDRGPAFGPDGGPLNDPHGDRFLEFWNLVFMQYNQAPDGSRTPLPKPSIDTGAGLERIVALMQKTDSVWETDLLMPLVEQAQSLTGKKYLSGDYDDKSSFSLRVLAEHARSSTMLVNDGVFPSNENRGYVLRRIIRRAVRHAYILGTEKLVMPSLVNTAIDVMGSAYPDVQKNRDFIVDVLTREEEKFRQTLKTGTHILDEALDKSGKNLAGSTAFLLHDTYGFPLELTQEIASEREVEVDLDGFRLEMDQQRDRAKQARKGGKVDDSQIATYRNIMETHGVSAFVGYESVESSSIIVGLNESVAHDGCFEVFLDVTPFYAESGGQVGDTGTISNADCELEVLDTTFALPNLRMHLCRVVRGIPKVNAQVVASINNDRRTEIRRHHTATHMLHWALREVLGEHVKQAGSLVEPERLRFDFSHYAAVSPTELREIERLANLQVLKNCGVAVYETSKDEATKAGAIAFFGDKYGDLVRVLDAGDSVELCGGTHVGATGDIGAIKILSESSIGSNLRRIEAVAGTHSLAFIQQQNVTLSHAAELLGATPDTVNAYIERKIDDIRALQDENRVLRSRLAATQAGEIAATEVNGGVVQQIDGLTPGDLRELALAVRNVNGIRAVVLAGVTDTGGVAIVAATTPSVSVSAGSLIAAAAKAVGGGGGGKGDIATAGGKNAAGLPEAISLAGASVQEALGASL</sequence>
<feature type="domain" description="Alanyl-transfer RNA synthetases family profile" evidence="14">
    <location>
        <begin position="15"/>
        <end position="718"/>
    </location>
</feature>
<dbReference type="FunFam" id="3.30.930.10:FF:000004">
    <property type="entry name" value="Alanine--tRNA ligase"/>
    <property type="match status" value="1"/>
</dbReference>
<dbReference type="Gene3D" id="3.30.54.20">
    <property type="match status" value="1"/>
</dbReference>
<dbReference type="HAMAP" id="MF_00036_B">
    <property type="entry name" value="Ala_tRNA_synth_B"/>
    <property type="match status" value="1"/>
</dbReference>
<evidence type="ECO:0000256" key="13">
    <source>
        <dbReference type="ARBA" id="ARBA00023146"/>
    </source>
</evidence>
<dbReference type="SMART" id="SM00863">
    <property type="entry name" value="tRNA_SAD"/>
    <property type="match status" value="1"/>
</dbReference>
<dbReference type="InterPro" id="IPR050058">
    <property type="entry name" value="Ala-tRNA_ligase"/>
</dbReference>
<dbReference type="GO" id="GO:0005524">
    <property type="term" value="F:ATP binding"/>
    <property type="evidence" value="ECO:0007669"/>
    <property type="project" value="UniProtKB-KW"/>
</dbReference>
<evidence type="ECO:0000256" key="2">
    <source>
        <dbReference type="ARBA" id="ARBA00008226"/>
    </source>
</evidence>
<dbReference type="Gene3D" id="3.10.310.40">
    <property type="match status" value="1"/>
</dbReference>
<dbReference type="InterPro" id="IPR018162">
    <property type="entry name" value="Ala-tRNA-ligase_IIc_anticod-bd"/>
</dbReference>
<name>A0A6J7PKX5_9ZZZZ</name>
<dbReference type="InterPro" id="IPR045864">
    <property type="entry name" value="aa-tRNA-synth_II/BPL/LPL"/>
</dbReference>
<dbReference type="SUPFAM" id="SSF50447">
    <property type="entry name" value="Translation proteins"/>
    <property type="match status" value="1"/>
</dbReference>
<dbReference type="SUPFAM" id="SSF55186">
    <property type="entry name" value="ThrRS/AlaRS common domain"/>
    <property type="match status" value="1"/>
</dbReference>
<dbReference type="Gene3D" id="3.30.930.10">
    <property type="entry name" value="Bira Bifunctional Protein, Domain 2"/>
    <property type="match status" value="1"/>
</dbReference>
<proteinExistence type="inferred from homology"/>
<keyword evidence="7" id="KW-0479">Metal-binding</keyword>
<evidence type="ECO:0000256" key="5">
    <source>
        <dbReference type="ARBA" id="ARBA00022555"/>
    </source>
</evidence>
<dbReference type="InterPro" id="IPR012947">
    <property type="entry name" value="tRNA_SAD"/>
</dbReference>
<dbReference type="GO" id="GO:0005829">
    <property type="term" value="C:cytosol"/>
    <property type="evidence" value="ECO:0007669"/>
    <property type="project" value="TreeGrafter"/>
</dbReference>
<evidence type="ECO:0000256" key="4">
    <source>
        <dbReference type="ARBA" id="ARBA00017959"/>
    </source>
</evidence>
<dbReference type="NCBIfam" id="TIGR00344">
    <property type="entry name" value="alaS"/>
    <property type="match status" value="1"/>
</dbReference>
<dbReference type="Pfam" id="PF02272">
    <property type="entry name" value="DHHA1"/>
    <property type="match status" value="1"/>
</dbReference>
<keyword evidence="11" id="KW-0694">RNA-binding</keyword>
<protein>
    <recommendedName>
        <fullName evidence="4">Alanine--tRNA ligase</fullName>
        <ecNumber evidence="3">6.1.1.7</ecNumber>
    </recommendedName>
</protein>
<dbReference type="EMBL" id="CAFBPN010000001">
    <property type="protein sequence ID" value="CAB5006047.1"/>
    <property type="molecule type" value="Genomic_DNA"/>
</dbReference>
<dbReference type="PROSITE" id="PS50860">
    <property type="entry name" value="AA_TRNA_LIGASE_II_ALA"/>
    <property type="match status" value="1"/>
</dbReference>
<evidence type="ECO:0000256" key="12">
    <source>
        <dbReference type="ARBA" id="ARBA00022917"/>
    </source>
</evidence>
<evidence type="ECO:0000256" key="1">
    <source>
        <dbReference type="ARBA" id="ARBA00001947"/>
    </source>
</evidence>
<evidence type="ECO:0000259" key="14">
    <source>
        <dbReference type="PROSITE" id="PS50860"/>
    </source>
</evidence>
<gene>
    <name evidence="15" type="ORF">UFOPK4098_00021</name>
</gene>
<dbReference type="PANTHER" id="PTHR11777:SF9">
    <property type="entry name" value="ALANINE--TRNA LIGASE, CYTOPLASMIC"/>
    <property type="match status" value="1"/>
</dbReference>
<keyword evidence="13" id="KW-0030">Aminoacyl-tRNA synthetase</keyword>
<dbReference type="PANTHER" id="PTHR11777">
    <property type="entry name" value="ALANYL-TRNA SYNTHETASE"/>
    <property type="match status" value="1"/>
</dbReference>
<dbReference type="EC" id="6.1.1.7" evidence="3"/>
<reference evidence="15" key="1">
    <citation type="submission" date="2020-05" db="EMBL/GenBank/DDBJ databases">
        <authorList>
            <person name="Chiriac C."/>
            <person name="Salcher M."/>
            <person name="Ghai R."/>
            <person name="Kavagutti S V."/>
        </authorList>
    </citation>
    <scope>NUCLEOTIDE SEQUENCE</scope>
</reference>
<dbReference type="FunFam" id="3.10.310.40:FF:000001">
    <property type="entry name" value="Alanine--tRNA ligase"/>
    <property type="match status" value="1"/>
</dbReference>
<dbReference type="GO" id="GO:0006419">
    <property type="term" value="P:alanyl-tRNA aminoacylation"/>
    <property type="evidence" value="ECO:0007669"/>
    <property type="project" value="InterPro"/>
</dbReference>
<dbReference type="Gene3D" id="3.30.980.10">
    <property type="entry name" value="Threonyl-trna Synthetase, Chain A, domain 2"/>
    <property type="match status" value="1"/>
</dbReference>
<evidence type="ECO:0000256" key="8">
    <source>
        <dbReference type="ARBA" id="ARBA00022741"/>
    </source>
</evidence>
<keyword evidence="10" id="KW-0067">ATP-binding</keyword>
<dbReference type="GO" id="GO:0002161">
    <property type="term" value="F:aminoacyl-tRNA deacylase activity"/>
    <property type="evidence" value="ECO:0007669"/>
    <property type="project" value="TreeGrafter"/>
</dbReference>
<evidence type="ECO:0000256" key="7">
    <source>
        <dbReference type="ARBA" id="ARBA00022723"/>
    </source>
</evidence>
<evidence type="ECO:0000256" key="3">
    <source>
        <dbReference type="ARBA" id="ARBA00013168"/>
    </source>
</evidence>
<keyword evidence="6" id="KW-0436">Ligase</keyword>
<evidence type="ECO:0000256" key="10">
    <source>
        <dbReference type="ARBA" id="ARBA00022840"/>
    </source>
</evidence>
<dbReference type="GO" id="GO:0004813">
    <property type="term" value="F:alanine-tRNA ligase activity"/>
    <property type="evidence" value="ECO:0007669"/>
    <property type="project" value="UniProtKB-EC"/>
</dbReference>
<keyword evidence="5" id="KW-0820">tRNA-binding</keyword>
<dbReference type="InterPro" id="IPR003156">
    <property type="entry name" value="DHHA1_dom"/>
</dbReference>
<evidence type="ECO:0000313" key="15">
    <source>
        <dbReference type="EMBL" id="CAB5006047.1"/>
    </source>
</evidence>
<dbReference type="InterPro" id="IPR009000">
    <property type="entry name" value="Transl_B-barrel_sf"/>
</dbReference>
<dbReference type="Gene3D" id="6.10.250.550">
    <property type="match status" value="1"/>
</dbReference>
<dbReference type="FunFam" id="3.30.980.10:FF:000004">
    <property type="entry name" value="Alanine--tRNA ligase, cytoplasmic"/>
    <property type="match status" value="1"/>
</dbReference>
<dbReference type="Pfam" id="PF01411">
    <property type="entry name" value="tRNA-synt_2c"/>
    <property type="match status" value="1"/>
</dbReference>
<keyword evidence="8" id="KW-0547">Nucleotide-binding</keyword>
<evidence type="ECO:0000256" key="11">
    <source>
        <dbReference type="ARBA" id="ARBA00022884"/>
    </source>
</evidence>
<dbReference type="CDD" id="cd00673">
    <property type="entry name" value="AlaRS_core"/>
    <property type="match status" value="1"/>
</dbReference>